<dbReference type="GO" id="GO:0005737">
    <property type="term" value="C:cytoplasm"/>
    <property type="evidence" value="ECO:0007669"/>
    <property type="project" value="InterPro"/>
</dbReference>
<dbReference type="PANTHER" id="PTHR23042">
    <property type="entry name" value="CIRCADIAN PROTEIN CLOCK/ARNT/BMAL/PAS"/>
    <property type="match status" value="1"/>
</dbReference>
<evidence type="ECO:0000256" key="1">
    <source>
        <dbReference type="ARBA" id="ARBA00022737"/>
    </source>
</evidence>
<dbReference type="Pfam" id="PF14598">
    <property type="entry name" value="PAS_11"/>
    <property type="match status" value="1"/>
</dbReference>
<evidence type="ECO:0000256" key="5">
    <source>
        <dbReference type="ARBA" id="ARBA00023242"/>
    </source>
</evidence>
<dbReference type="InterPro" id="IPR035965">
    <property type="entry name" value="PAS-like_dom_sf"/>
</dbReference>
<dbReference type="SMART" id="SM00091">
    <property type="entry name" value="PAS"/>
    <property type="match status" value="2"/>
</dbReference>
<proteinExistence type="predicted"/>
<keyword evidence="2" id="KW-0805">Transcription regulation</keyword>
<dbReference type="InterPro" id="IPR050933">
    <property type="entry name" value="Circadian_TF"/>
</dbReference>
<dbReference type="InterPro" id="IPR000014">
    <property type="entry name" value="PAS"/>
</dbReference>
<dbReference type="InterPro" id="IPR036638">
    <property type="entry name" value="HLH_DNA-bd_sf"/>
</dbReference>
<dbReference type="SMART" id="SM00353">
    <property type="entry name" value="HLH"/>
    <property type="match status" value="1"/>
</dbReference>
<evidence type="ECO:0000256" key="4">
    <source>
        <dbReference type="ARBA" id="ARBA00023163"/>
    </source>
</evidence>
<evidence type="ECO:0000256" key="3">
    <source>
        <dbReference type="ARBA" id="ARBA00023125"/>
    </source>
</evidence>
<feature type="compositionally biased region" description="Polar residues" evidence="6">
    <location>
        <begin position="264"/>
        <end position="274"/>
    </location>
</feature>
<feature type="compositionally biased region" description="Polar residues" evidence="6">
    <location>
        <begin position="335"/>
        <end position="351"/>
    </location>
</feature>
<dbReference type="SUPFAM" id="SSF47459">
    <property type="entry name" value="HLH, helix-loop-helix DNA-binding domain"/>
    <property type="match status" value="1"/>
</dbReference>
<protein>
    <submittedName>
        <fullName evidence="9">Uncharacterized protein</fullName>
    </submittedName>
</protein>
<dbReference type="Pfam" id="PF00010">
    <property type="entry name" value="HLH"/>
    <property type="match status" value="1"/>
</dbReference>
<evidence type="ECO:0000256" key="6">
    <source>
        <dbReference type="SAM" id="MobiDB-lite"/>
    </source>
</evidence>
<feature type="domain" description="BHLH" evidence="8">
    <location>
        <begin position="44"/>
        <end position="97"/>
    </location>
</feature>
<dbReference type="GO" id="GO:0005667">
    <property type="term" value="C:transcription regulator complex"/>
    <property type="evidence" value="ECO:0007669"/>
    <property type="project" value="InterPro"/>
</dbReference>
<dbReference type="EMBL" id="CAJNOC010000425">
    <property type="protein sequence ID" value="CAF0759999.1"/>
    <property type="molecule type" value="Genomic_DNA"/>
</dbReference>
<dbReference type="GO" id="GO:0003677">
    <property type="term" value="F:DNA binding"/>
    <property type="evidence" value="ECO:0007669"/>
    <property type="project" value="UniProtKB-KW"/>
</dbReference>
<dbReference type="Proteomes" id="UP000663879">
    <property type="component" value="Unassembled WGS sequence"/>
</dbReference>
<feature type="region of interest" description="Disordered" evidence="6">
    <location>
        <begin position="263"/>
        <end position="283"/>
    </location>
</feature>
<dbReference type="InterPro" id="IPR001067">
    <property type="entry name" value="Nuc_translocat"/>
</dbReference>
<evidence type="ECO:0000313" key="10">
    <source>
        <dbReference type="Proteomes" id="UP000663879"/>
    </source>
</evidence>
<dbReference type="CDD" id="cd00130">
    <property type="entry name" value="PAS"/>
    <property type="match status" value="2"/>
</dbReference>
<dbReference type="SUPFAM" id="SSF55785">
    <property type="entry name" value="PYP-like sensor domain (PAS domain)"/>
    <property type="match status" value="2"/>
</dbReference>
<evidence type="ECO:0000256" key="2">
    <source>
        <dbReference type="ARBA" id="ARBA00023015"/>
    </source>
</evidence>
<dbReference type="PROSITE" id="PS50112">
    <property type="entry name" value="PAS"/>
    <property type="match status" value="2"/>
</dbReference>
<reference evidence="9" key="1">
    <citation type="submission" date="2021-02" db="EMBL/GenBank/DDBJ databases">
        <authorList>
            <person name="Nowell W R."/>
        </authorList>
    </citation>
    <scope>NUCLEOTIDE SEQUENCE</scope>
    <source>
        <strain evidence="9">Ploen Becks lab</strain>
    </source>
</reference>
<keyword evidence="5" id="KW-0539">Nucleus</keyword>
<keyword evidence="10" id="KW-1185">Reference proteome</keyword>
<dbReference type="GO" id="GO:0046983">
    <property type="term" value="F:protein dimerization activity"/>
    <property type="evidence" value="ECO:0007669"/>
    <property type="project" value="InterPro"/>
</dbReference>
<comment type="caution">
    <text evidence="9">The sequence shown here is derived from an EMBL/GenBank/DDBJ whole genome shotgun (WGS) entry which is preliminary data.</text>
</comment>
<dbReference type="Pfam" id="PF13426">
    <property type="entry name" value="PAS_9"/>
    <property type="match status" value="1"/>
</dbReference>
<dbReference type="PROSITE" id="PS50888">
    <property type="entry name" value="BHLH"/>
    <property type="match status" value="1"/>
</dbReference>
<dbReference type="OrthoDB" id="71302at2759"/>
<feature type="region of interest" description="Disordered" evidence="6">
    <location>
        <begin position="335"/>
        <end position="354"/>
    </location>
</feature>
<dbReference type="InterPro" id="IPR011598">
    <property type="entry name" value="bHLH_dom"/>
</dbReference>
<accession>A0A813Q2D9</accession>
<organism evidence="9 10">
    <name type="scientific">Brachionus calyciflorus</name>
    <dbReference type="NCBI Taxonomy" id="104777"/>
    <lineage>
        <taxon>Eukaryota</taxon>
        <taxon>Metazoa</taxon>
        <taxon>Spiralia</taxon>
        <taxon>Gnathifera</taxon>
        <taxon>Rotifera</taxon>
        <taxon>Eurotatoria</taxon>
        <taxon>Monogononta</taxon>
        <taxon>Pseudotrocha</taxon>
        <taxon>Ploima</taxon>
        <taxon>Brachionidae</taxon>
        <taxon>Brachionus</taxon>
    </lineage>
</organism>
<dbReference type="Gene3D" id="3.30.450.20">
    <property type="entry name" value="PAS domain"/>
    <property type="match status" value="2"/>
</dbReference>
<evidence type="ECO:0000259" key="8">
    <source>
        <dbReference type="PROSITE" id="PS50888"/>
    </source>
</evidence>
<keyword evidence="1" id="KW-0677">Repeat</keyword>
<evidence type="ECO:0000259" key="7">
    <source>
        <dbReference type="PROSITE" id="PS50112"/>
    </source>
</evidence>
<dbReference type="PRINTS" id="PR00785">
    <property type="entry name" value="NCTRNSLOCATR"/>
</dbReference>
<dbReference type="AlphaFoldDB" id="A0A813Q2D9"/>
<gene>
    <name evidence="9" type="ORF">OXX778_LOCUS4379</name>
</gene>
<dbReference type="GO" id="GO:0005634">
    <property type="term" value="C:nucleus"/>
    <property type="evidence" value="ECO:0007669"/>
    <property type="project" value="InterPro"/>
</dbReference>
<dbReference type="GO" id="GO:0003700">
    <property type="term" value="F:DNA-binding transcription factor activity"/>
    <property type="evidence" value="ECO:0007669"/>
    <property type="project" value="InterPro"/>
</dbReference>
<dbReference type="Gene3D" id="4.10.280.10">
    <property type="entry name" value="Helix-loop-helix DNA-binding domain"/>
    <property type="match status" value="1"/>
</dbReference>
<name>A0A813Q2D9_9BILA</name>
<keyword evidence="4" id="KW-0804">Transcription</keyword>
<sequence>MDNNLSNYNPSLNNDDSRVDLSKLVEKDSIIASNSQFQMSNNPEKKATHSEIEKRRRQKMNKHLNELVFHLPMTMNKNKKPDKITVLKMAVQHMKNLKASSSILSDSFLCQNYITPFELQTLVLKENEEFLIVIKCDSSKILYASETCSNCLGFHPSELVDKVFFEIVHPSDSKQVKDQLTYYDQANAMGSVSNFMLNKTKTFTTGDRRSFICRIRTGPYQDSRQSSMQDHVYTNLENKKPEYKTVQFAGYLRSDLSANLKFSPETQSEQTPTGLSQTNLLSPSLTSSSESSVFLNNLNNSNTAKLNSFKNFHSITLLNEQTHLNNDANQLLNTTPNSNSADAGPQIAQTGTSISSNSSTNVLEYYLIAYGQISPKIDETSKHKYTSRHDQDGKFIYLEPGVQSLIGYLPHQLLSESLFNHVHTDDINLLKKAFQEITSSNNLKNKIRTREYRFRLENNTYVTLQSVLYALQNPFNDQLEYIVAQNTLISTPVNFFKDQKTPMSMPTPKQIYQKNPFLQQHHSINSQTISMPMTPSPEEIFNNETNSNLNLNEFPNTSKNLSNNSYNLQHLNQKNVLMSPNMYHTNRNLSQQQQQQQQQQQHFRPMNSQVLYQNQMDTQKIQNSNYIIYNQQQLNPVQIQQNDSKMNMVYPMVDTNSFANNFINSESEFDLNNRIYNQNQVQTASTNCNNDETNNWMLQLFDNTDSNQQDLNFTNKKN</sequence>
<feature type="domain" description="PAS" evidence="7">
    <location>
        <begin position="390"/>
        <end position="441"/>
    </location>
</feature>
<feature type="domain" description="PAS" evidence="7">
    <location>
        <begin position="123"/>
        <end position="180"/>
    </location>
</feature>
<keyword evidence="3" id="KW-0238">DNA-binding</keyword>
<evidence type="ECO:0000313" key="9">
    <source>
        <dbReference type="EMBL" id="CAF0759999.1"/>
    </source>
</evidence>